<keyword evidence="2" id="KW-0812">Transmembrane</keyword>
<dbReference type="AlphaFoldDB" id="A0A367Q4I8"/>
<sequence>MPEEKKIRLVNQSLGEQPKIGPFPADQIFPWLVIGMACIFIFYYLLNVGWLSTLFASFWGWATWWFVSSNKSFLGKFVGTPRISRGYMPFTSLINPANKPNKKRSKQKNKKRCLSQVKKN</sequence>
<feature type="transmembrane region" description="Helical" evidence="2">
    <location>
        <begin position="50"/>
        <end position="67"/>
    </location>
</feature>
<evidence type="ECO:0000313" key="3">
    <source>
        <dbReference type="EMBL" id="RCJ19067.1"/>
    </source>
</evidence>
<accession>A0A367Q4I8</accession>
<keyword evidence="2" id="KW-0472">Membrane</keyword>
<keyword evidence="2" id="KW-1133">Transmembrane helix</keyword>
<proteinExistence type="predicted"/>
<feature type="region of interest" description="Disordered" evidence="1">
    <location>
        <begin position="94"/>
        <end position="120"/>
    </location>
</feature>
<protein>
    <submittedName>
        <fullName evidence="3">Uncharacterized protein</fullName>
    </submittedName>
</protein>
<feature type="compositionally biased region" description="Basic residues" evidence="1">
    <location>
        <begin position="100"/>
        <end position="120"/>
    </location>
</feature>
<feature type="transmembrane region" description="Helical" evidence="2">
    <location>
        <begin position="28"/>
        <end position="44"/>
    </location>
</feature>
<evidence type="ECO:0000313" key="4">
    <source>
        <dbReference type="Proteomes" id="UP000252107"/>
    </source>
</evidence>
<gene>
    <name evidence="3" type="ORF">A6770_32310</name>
</gene>
<name>A0A367Q4I8_9NOSO</name>
<evidence type="ECO:0000256" key="1">
    <source>
        <dbReference type="SAM" id="MobiDB-lite"/>
    </source>
</evidence>
<keyword evidence="4" id="KW-1185">Reference proteome</keyword>
<comment type="caution">
    <text evidence="3">The sequence shown here is derived from an EMBL/GenBank/DDBJ whole genome shotgun (WGS) entry which is preliminary data.</text>
</comment>
<dbReference type="Proteomes" id="UP000252107">
    <property type="component" value="Unassembled WGS sequence"/>
</dbReference>
<reference evidence="3" key="1">
    <citation type="submission" date="2016-04" db="EMBL/GenBank/DDBJ databases">
        <authorList>
            <person name="Tabuchi Yagui T.R."/>
        </authorList>
    </citation>
    <scope>NUCLEOTIDE SEQUENCE [LARGE SCALE GENOMIC DNA]</scope>
    <source>
        <strain evidence="3">NIES-26</strain>
    </source>
</reference>
<dbReference type="EMBL" id="LXQD01000343">
    <property type="protein sequence ID" value="RCJ19067.1"/>
    <property type="molecule type" value="Genomic_DNA"/>
</dbReference>
<organism evidence="3 4">
    <name type="scientific">Nostoc minutum NIES-26</name>
    <dbReference type="NCBI Taxonomy" id="1844469"/>
    <lineage>
        <taxon>Bacteria</taxon>
        <taxon>Bacillati</taxon>
        <taxon>Cyanobacteriota</taxon>
        <taxon>Cyanophyceae</taxon>
        <taxon>Nostocales</taxon>
        <taxon>Nostocaceae</taxon>
        <taxon>Nostoc</taxon>
    </lineage>
</organism>
<evidence type="ECO:0000256" key="2">
    <source>
        <dbReference type="SAM" id="Phobius"/>
    </source>
</evidence>